<dbReference type="OrthoDB" id="1470350at2759"/>
<keyword evidence="4 8" id="KW-0479">Metal-binding</keyword>
<dbReference type="InterPro" id="IPR050121">
    <property type="entry name" value="Cytochrome_P450_monoxygenase"/>
</dbReference>
<dbReference type="InterPro" id="IPR017972">
    <property type="entry name" value="Cyt_P450_CS"/>
</dbReference>
<dbReference type="GeneID" id="25777678"/>
<reference evidence="11 12" key="1">
    <citation type="journal article" date="2011" name="Genome Biol.">
        <title>Comparative genome sequence analysis underscores mycoparasitism as the ancestral life style of Trichoderma.</title>
        <authorList>
            <person name="Kubicek C.P."/>
            <person name="Herrera-Estrella A."/>
            <person name="Seidl-Seiboth V."/>
            <person name="Martinez D.A."/>
            <person name="Druzhinina I.S."/>
            <person name="Thon M."/>
            <person name="Zeilinger S."/>
            <person name="Casas-Flores S."/>
            <person name="Horwitz B.A."/>
            <person name="Mukherjee P.K."/>
            <person name="Mukherjee M."/>
            <person name="Kredics L."/>
            <person name="Alcaraz L.D."/>
            <person name="Aerts A."/>
            <person name="Antal Z."/>
            <person name="Atanasova L."/>
            <person name="Cervantes-Badillo M.G."/>
            <person name="Challacombe J."/>
            <person name="Chertkov O."/>
            <person name="McCluskey K."/>
            <person name="Coulpier F."/>
            <person name="Deshpande N."/>
            <person name="von Doehren H."/>
            <person name="Ebbole D.J."/>
            <person name="Esquivel-Naranjo E.U."/>
            <person name="Fekete E."/>
            <person name="Flipphi M."/>
            <person name="Glaser F."/>
            <person name="Gomez-Rodriguez E.Y."/>
            <person name="Gruber S."/>
            <person name="Han C."/>
            <person name="Henrissat B."/>
            <person name="Hermosa R."/>
            <person name="Hernandez-Onate M."/>
            <person name="Karaffa L."/>
            <person name="Kosti I."/>
            <person name="Le Crom S."/>
            <person name="Lindquist E."/>
            <person name="Lucas S."/>
            <person name="Luebeck M."/>
            <person name="Luebeck P.S."/>
            <person name="Margeot A."/>
            <person name="Metz B."/>
            <person name="Misra M."/>
            <person name="Nevalainen H."/>
            <person name="Omann M."/>
            <person name="Packer N."/>
            <person name="Perrone G."/>
            <person name="Uresti-Rivera E.E."/>
            <person name="Salamov A."/>
            <person name="Schmoll M."/>
            <person name="Seiboth B."/>
            <person name="Shapiro H."/>
            <person name="Sukno S."/>
            <person name="Tamayo-Ramos J.A."/>
            <person name="Tisch D."/>
            <person name="Wiest A."/>
            <person name="Wilkinson H.H."/>
            <person name="Zhang M."/>
            <person name="Coutinho P.M."/>
            <person name="Kenerley C.M."/>
            <person name="Monte E."/>
            <person name="Baker S.E."/>
            <person name="Grigoriev I.V."/>
        </authorList>
    </citation>
    <scope>NUCLEOTIDE SEQUENCE [LARGE SCALE GENOMIC DNA]</scope>
    <source>
        <strain evidence="12">ATCC 20476 / IMI 206040</strain>
    </source>
</reference>
<dbReference type="GO" id="GO:0016705">
    <property type="term" value="F:oxidoreductase activity, acting on paired donors, with incorporation or reduction of molecular oxygen"/>
    <property type="evidence" value="ECO:0007669"/>
    <property type="project" value="InterPro"/>
</dbReference>
<name>G9NKJ8_HYPAI</name>
<dbReference type="Proteomes" id="UP000005426">
    <property type="component" value="Unassembled WGS sequence"/>
</dbReference>
<dbReference type="eggNOG" id="KOG0158">
    <property type="taxonomic scope" value="Eukaryota"/>
</dbReference>
<keyword evidence="7 9" id="KW-0503">Monooxygenase</keyword>
<keyword evidence="10" id="KW-1133">Transmembrane helix</keyword>
<gene>
    <name evidence="11" type="ORF">TRIATDRAFT_214420</name>
</gene>
<dbReference type="CDD" id="cd11058">
    <property type="entry name" value="CYP60B-like"/>
    <property type="match status" value="1"/>
</dbReference>
<keyword evidence="5 9" id="KW-0560">Oxidoreductase</keyword>
<accession>G9NKJ8</accession>
<evidence type="ECO:0008006" key="13">
    <source>
        <dbReference type="Google" id="ProtNLM"/>
    </source>
</evidence>
<sequence length="500" mass="56894">MAILVYDLAPLVSLKPIVALPLLAVSLGVLYVAYTVVYNLFFHPLRKFPGPKLWAVHYGFYACLELSGDGHRRMVEVHQKYGPVVRVAPDHLAFCHPDAIHDLSGHRKSGQLENPKETVRYMASSGSILAANREDHSRMRKSIANGFSQQAMLNQQPLITVYINMLFERLRGFYVDEKTFDISSWFNYTTFDIVGDLAFGEPFGCLKESTYHPWVAFIFDCIKNMAVDSAFRRMGFLYKLLVLLTPKSILIKYKEHSELSTQKVHQRLSINTERKDFMASMLAKSGKDALTFHELCANATILILAGSETTATALCSVTYYLGLNPGPLNKLCDEVRSTFKTEEEIDILSVGRLEYMPAVLNEAIRLHTPGPGTGPRTINENGDTIAGHFVPPGTHIEIWFWTAFHFPEYWTRAEEFIPERWLGDPEFKNDKREIFTPFSVGPRGCIAKNLALTEMRLIMARLVWNYDIELAEESIGWDKRCKCYIAFEKGPLYVRLKPRA</sequence>
<keyword evidence="3 8" id="KW-0349">Heme</keyword>
<dbReference type="GO" id="GO:0004497">
    <property type="term" value="F:monooxygenase activity"/>
    <property type="evidence" value="ECO:0007669"/>
    <property type="project" value="UniProtKB-KW"/>
</dbReference>
<feature type="binding site" description="axial binding residue" evidence="8">
    <location>
        <position position="445"/>
    </location>
    <ligand>
        <name>heme</name>
        <dbReference type="ChEBI" id="CHEBI:30413"/>
    </ligand>
    <ligandPart>
        <name>Fe</name>
        <dbReference type="ChEBI" id="CHEBI:18248"/>
    </ligandPart>
</feature>
<dbReference type="Pfam" id="PF00067">
    <property type="entry name" value="p450"/>
    <property type="match status" value="1"/>
</dbReference>
<keyword evidence="12" id="KW-1185">Reference proteome</keyword>
<evidence type="ECO:0000256" key="4">
    <source>
        <dbReference type="ARBA" id="ARBA00022723"/>
    </source>
</evidence>
<dbReference type="InterPro" id="IPR001128">
    <property type="entry name" value="Cyt_P450"/>
</dbReference>
<dbReference type="KEGG" id="tatv:25777678"/>
<evidence type="ECO:0000313" key="11">
    <source>
        <dbReference type="EMBL" id="EHK48421.1"/>
    </source>
</evidence>
<dbReference type="STRING" id="452589.G9NKJ8"/>
<dbReference type="GO" id="GO:0020037">
    <property type="term" value="F:heme binding"/>
    <property type="evidence" value="ECO:0007669"/>
    <property type="project" value="InterPro"/>
</dbReference>
<evidence type="ECO:0000256" key="5">
    <source>
        <dbReference type="ARBA" id="ARBA00023002"/>
    </source>
</evidence>
<dbReference type="PANTHER" id="PTHR24305:SF230">
    <property type="entry name" value="P450, PUTATIVE (EUROFUNG)-RELATED"/>
    <property type="match status" value="1"/>
</dbReference>
<proteinExistence type="inferred from homology"/>
<feature type="transmembrane region" description="Helical" evidence="10">
    <location>
        <begin position="20"/>
        <end position="42"/>
    </location>
</feature>
<keyword evidence="6 8" id="KW-0408">Iron</keyword>
<evidence type="ECO:0000256" key="7">
    <source>
        <dbReference type="ARBA" id="ARBA00023033"/>
    </source>
</evidence>
<comment type="cofactor">
    <cofactor evidence="1 8">
        <name>heme</name>
        <dbReference type="ChEBI" id="CHEBI:30413"/>
    </cofactor>
</comment>
<evidence type="ECO:0000256" key="8">
    <source>
        <dbReference type="PIRSR" id="PIRSR602401-1"/>
    </source>
</evidence>
<dbReference type="SUPFAM" id="SSF48264">
    <property type="entry name" value="Cytochrome P450"/>
    <property type="match status" value="1"/>
</dbReference>
<dbReference type="GO" id="GO:0005506">
    <property type="term" value="F:iron ion binding"/>
    <property type="evidence" value="ECO:0007669"/>
    <property type="project" value="InterPro"/>
</dbReference>
<dbReference type="PRINTS" id="PR00463">
    <property type="entry name" value="EP450I"/>
</dbReference>
<keyword evidence="10" id="KW-0812">Transmembrane</keyword>
<protein>
    <recommendedName>
        <fullName evidence="13">Cytochrome P450</fullName>
    </recommendedName>
</protein>
<dbReference type="AlphaFoldDB" id="G9NKJ8"/>
<dbReference type="Gene3D" id="1.10.630.10">
    <property type="entry name" value="Cytochrome P450"/>
    <property type="match status" value="1"/>
</dbReference>
<evidence type="ECO:0000256" key="3">
    <source>
        <dbReference type="ARBA" id="ARBA00022617"/>
    </source>
</evidence>
<dbReference type="HOGENOM" id="CLU_001570_14_11_1"/>
<evidence type="ECO:0000256" key="1">
    <source>
        <dbReference type="ARBA" id="ARBA00001971"/>
    </source>
</evidence>
<dbReference type="InterPro" id="IPR002401">
    <property type="entry name" value="Cyt_P450_E_grp-I"/>
</dbReference>
<evidence type="ECO:0000256" key="9">
    <source>
        <dbReference type="RuleBase" id="RU000461"/>
    </source>
</evidence>
<evidence type="ECO:0000313" key="12">
    <source>
        <dbReference type="Proteomes" id="UP000005426"/>
    </source>
</evidence>
<dbReference type="PRINTS" id="PR00385">
    <property type="entry name" value="P450"/>
</dbReference>
<evidence type="ECO:0000256" key="10">
    <source>
        <dbReference type="SAM" id="Phobius"/>
    </source>
</evidence>
<evidence type="ECO:0000256" key="2">
    <source>
        <dbReference type="ARBA" id="ARBA00010617"/>
    </source>
</evidence>
<dbReference type="EMBL" id="ABDG02000018">
    <property type="protein sequence ID" value="EHK48421.1"/>
    <property type="molecule type" value="Genomic_DNA"/>
</dbReference>
<keyword evidence="10" id="KW-0472">Membrane</keyword>
<comment type="caution">
    <text evidence="11">The sequence shown here is derived from an EMBL/GenBank/DDBJ whole genome shotgun (WGS) entry which is preliminary data.</text>
</comment>
<dbReference type="InterPro" id="IPR036396">
    <property type="entry name" value="Cyt_P450_sf"/>
</dbReference>
<organism evidence="11 12">
    <name type="scientific">Hypocrea atroviridis (strain ATCC 20476 / IMI 206040)</name>
    <name type="common">Trichoderma atroviride</name>
    <dbReference type="NCBI Taxonomy" id="452589"/>
    <lineage>
        <taxon>Eukaryota</taxon>
        <taxon>Fungi</taxon>
        <taxon>Dikarya</taxon>
        <taxon>Ascomycota</taxon>
        <taxon>Pezizomycotina</taxon>
        <taxon>Sordariomycetes</taxon>
        <taxon>Hypocreomycetidae</taxon>
        <taxon>Hypocreales</taxon>
        <taxon>Hypocreaceae</taxon>
        <taxon>Trichoderma</taxon>
    </lineage>
</organism>
<dbReference type="PROSITE" id="PS00086">
    <property type="entry name" value="CYTOCHROME_P450"/>
    <property type="match status" value="1"/>
</dbReference>
<dbReference type="PANTHER" id="PTHR24305">
    <property type="entry name" value="CYTOCHROME P450"/>
    <property type="match status" value="1"/>
</dbReference>
<evidence type="ECO:0000256" key="6">
    <source>
        <dbReference type="ARBA" id="ARBA00023004"/>
    </source>
</evidence>
<comment type="similarity">
    <text evidence="2 9">Belongs to the cytochrome P450 family.</text>
</comment>